<feature type="chain" id="PRO_5041924652" evidence="3">
    <location>
        <begin position="27"/>
        <end position="289"/>
    </location>
</feature>
<proteinExistence type="predicted"/>
<reference evidence="4" key="1">
    <citation type="journal article" date="2020" name="Fungal Divers.">
        <title>Resolving the Mortierellaceae phylogeny through synthesis of multi-gene phylogenetics and phylogenomics.</title>
        <authorList>
            <person name="Vandepol N."/>
            <person name="Liber J."/>
            <person name="Desiro A."/>
            <person name="Na H."/>
            <person name="Kennedy M."/>
            <person name="Barry K."/>
            <person name="Grigoriev I.V."/>
            <person name="Miller A.N."/>
            <person name="O'Donnell K."/>
            <person name="Stajich J.E."/>
            <person name="Bonito G."/>
        </authorList>
    </citation>
    <scope>NUCLEOTIDE SEQUENCE</scope>
    <source>
        <strain evidence="4">NRRL 28262</strain>
    </source>
</reference>
<name>A0AAD4DEM5_9FUNG</name>
<evidence type="ECO:0000313" key="5">
    <source>
        <dbReference type="Proteomes" id="UP001194580"/>
    </source>
</evidence>
<protein>
    <submittedName>
        <fullName evidence="4">Uncharacterized protein</fullName>
    </submittedName>
</protein>
<accession>A0AAD4DEM5</accession>
<feature type="compositionally biased region" description="Polar residues" evidence="1">
    <location>
        <begin position="245"/>
        <end position="256"/>
    </location>
</feature>
<comment type="caution">
    <text evidence="4">The sequence shown here is derived from an EMBL/GenBank/DDBJ whole genome shotgun (WGS) entry which is preliminary data.</text>
</comment>
<evidence type="ECO:0000256" key="1">
    <source>
        <dbReference type="SAM" id="MobiDB-lite"/>
    </source>
</evidence>
<evidence type="ECO:0000313" key="4">
    <source>
        <dbReference type="EMBL" id="KAG0275839.1"/>
    </source>
</evidence>
<dbReference type="AlphaFoldDB" id="A0AAD4DEM5"/>
<feature type="signal peptide" evidence="3">
    <location>
        <begin position="1"/>
        <end position="26"/>
    </location>
</feature>
<feature type="compositionally biased region" description="Basic and acidic residues" evidence="1">
    <location>
        <begin position="278"/>
        <end position="289"/>
    </location>
</feature>
<gene>
    <name evidence="4" type="ORF">BGZ95_008328</name>
</gene>
<organism evidence="4 5">
    <name type="scientific">Linnemannia exigua</name>
    <dbReference type="NCBI Taxonomy" id="604196"/>
    <lineage>
        <taxon>Eukaryota</taxon>
        <taxon>Fungi</taxon>
        <taxon>Fungi incertae sedis</taxon>
        <taxon>Mucoromycota</taxon>
        <taxon>Mortierellomycotina</taxon>
        <taxon>Mortierellomycetes</taxon>
        <taxon>Mortierellales</taxon>
        <taxon>Mortierellaceae</taxon>
        <taxon>Linnemannia</taxon>
    </lineage>
</organism>
<dbReference type="Proteomes" id="UP001194580">
    <property type="component" value="Unassembled WGS sequence"/>
</dbReference>
<keyword evidence="5" id="KW-1185">Reference proteome</keyword>
<feature type="compositionally biased region" description="Acidic residues" evidence="1">
    <location>
        <begin position="258"/>
        <end position="269"/>
    </location>
</feature>
<evidence type="ECO:0000256" key="2">
    <source>
        <dbReference type="SAM" id="Phobius"/>
    </source>
</evidence>
<feature type="compositionally biased region" description="Low complexity" evidence="1">
    <location>
        <begin position="144"/>
        <end position="159"/>
    </location>
</feature>
<keyword evidence="2" id="KW-1133">Transmembrane helix</keyword>
<feature type="region of interest" description="Disordered" evidence="1">
    <location>
        <begin position="245"/>
        <end position="289"/>
    </location>
</feature>
<keyword evidence="3" id="KW-0732">Signal</keyword>
<dbReference type="EMBL" id="JAAAIL010000432">
    <property type="protein sequence ID" value="KAG0275839.1"/>
    <property type="molecule type" value="Genomic_DNA"/>
</dbReference>
<keyword evidence="2" id="KW-0472">Membrane</keyword>
<feature type="transmembrane region" description="Helical" evidence="2">
    <location>
        <begin position="195"/>
        <end position="214"/>
    </location>
</feature>
<feature type="compositionally biased region" description="Polar residues" evidence="1">
    <location>
        <begin position="163"/>
        <end position="180"/>
    </location>
</feature>
<evidence type="ECO:0000256" key="3">
    <source>
        <dbReference type="SAM" id="SignalP"/>
    </source>
</evidence>
<keyword evidence="2" id="KW-0812">Transmembrane</keyword>
<sequence>MHFSTSLLGASALATMFLATTAQAQAAPVVGAPTVAAVVTTPVTGDKVNILYSNDGNGEIATEEVPFNTCFASEHAFLPYSYLTFAPKNSTINFYTDSNCETFTFGLDGYYGGYPGSARSFKWVGWDEDNLGELFNKGPISGQGEAATPGGETHTTPPGGQNPGTAPSTNNPNNSQSGQPETKPVEGSSSSSSTFFGGVVGSLIVLSVGGLIFWKTAGKKLVEDKGKGVLPYNRSNGGRDDHILLTNSGHNGQNSFEIGDEDDEEEDEVDTRRQHRSGRQERYRDEDHV</sequence>
<feature type="region of interest" description="Disordered" evidence="1">
    <location>
        <begin position="135"/>
        <end position="192"/>
    </location>
</feature>